<evidence type="ECO:0000313" key="4">
    <source>
        <dbReference type="Proteomes" id="UP001595912"/>
    </source>
</evidence>
<dbReference type="Proteomes" id="UP001595912">
    <property type="component" value="Unassembled WGS sequence"/>
</dbReference>
<feature type="region of interest" description="Disordered" evidence="1">
    <location>
        <begin position="135"/>
        <end position="166"/>
    </location>
</feature>
<evidence type="ECO:0000256" key="2">
    <source>
        <dbReference type="SAM" id="Phobius"/>
    </source>
</evidence>
<keyword evidence="2" id="KW-0472">Membrane</keyword>
<sequence>MFTLAGPVLLISNGQATGGLAGFASIADLILLAGTGAIAAAAGGACLAAWAAGRGWPNGAHIARIAGSLLLPLQVLSLYQATRITAAGLRNDFFLGSDLKLIGTLLLVTVVAGIAATLGEFAGLADPRSERFLRPATRPVLSGSQPWTAAEPRPVDDPAAGGYTVP</sequence>
<keyword evidence="4" id="KW-1185">Reference proteome</keyword>
<protein>
    <submittedName>
        <fullName evidence="3">Uncharacterized protein</fullName>
    </submittedName>
</protein>
<feature type="transmembrane region" description="Helical" evidence="2">
    <location>
        <begin position="101"/>
        <end position="124"/>
    </location>
</feature>
<organism evidence="3 4">
    <name type="scientific">Dactylosporangium cerinum</name>
    <dbReference type="NCBI Taxonomy" id="1434730"/>
    <lineage>
        <taxon>Bacteria</taxon>
        <taxon>Bacillati</taxon>
        <taxon>Actinomycetota</taxon>
        <taxon>Actinomycetes</taxon>
        <taxon>Micromonosporales</taxon>
        <taxon>Micromonosporaceae</taxon>
        <taxon>Dactylosporangium</taxon>
    </lineage>
</organism>
<dbReference type="RefSeq" id="WP_380114147.1">
    <property type="nucleotide sequence ID" value="NZ_JBHSIU010000010.1"/>
</dbReference>
<accession>A0ABV9VRM7</accession>
<reference evidence="4" key="1">
    <citation type="journal article" date="2019" name="Int. J. Syst. Evol. Microbiol.">
        <title>The Global Catalogue of Microorganisms (GCM) 10K type strain sequencing project: providing services to taxonomists for standard genome sequencing and annotation.</title>
        <authorList>
            <consortium name="The Broad Institute Genomics Platform"/>
            <consortium name="The Broad Institute Genome Sequencing Center for Infectious Disease"/>
            <person name="Wu L."/>
            <person name="Ma J."/>
        </authorList>
    </citation>
    <scope>NUCLEOTIDE SEQUENCE [LARGE SCALE GENOMIC DNA]</scope>
    <source>
        <strain evidence="4">CGMCC 4.7152</strain>
    </source>
</reference>
<proteinExistence type="predicted"/>
<dbReference type="EMBL" id="JBHSIU010000010">
    <property type="protein sequence ID" value="MFC4997903.1"/>
    <property type="molecule type" value="Genomic_DNA"/>
</dbReference>
<keyword evidence="2" id="KW-1133">Transmembrane helix</keyword>
<comment type="caution">
    <text evidence="3">The sequence shown here is derived from an EMBL/GenBank/DDBJ whole genome shotgun (WGS) entry which is preliminary data.</text>
</comment>
<feature type="transmembrane region" description="Helical" evidence="2">
    <location>
        <begin position="26"/>
        <end position="50"/>
    </location>
</feature>
<evidence type="ECO:0000313" key="3">
    <source>
        <dbReference type="EMBL" id="MFC4997903.1"/>
    </source>
</evidence>
<gene>
    <name evidence="3" type="ORF">ACFPIJ_08680</name>
</gene>
<evidence type="ECO:0000256" key="1">
    <source>
        <dbReference type="SAM" id="MobiDB-lite"/>
    </source>
</evidence>
<name>A0ABV9VRM7_9ACTN</name>
<feature type="transmembrane region" description="Helical" evidence="2">
    <location>
        <begin position="62"/>
        <end position="81"/>
    </location>
</feature>
<keyword evidence="2" id="KW-0812">Transmembrane</keyword>